<dbReference type="Proteomes" id="UP001470586">
    <property type="component" value="Chromosome"/>
</dbReference>
<accession>A0ABZ2YH30</accession>
<evidence type="ECO:0000313" key="2">
    <source>
        <dbReference type="Proteomes" id="UP001470586"/>
    </source>
</evidence>
<proteinExistence type="predicted"/>
<gene>
    <name evidence="1" type="ORF">M33023_00590</name>
</gene>
<reference evidence="1" key="1">
    <citation type="submission" date="2023-06" db="EMBL/GenBank/DDBJ databases">
        <title>Complete Genome of Candidatus Phytoplasma asteris M33.</title>
        <authorList>
            <person name="Toth R."/>
            <person name="Ilic A.-M."/>
            <person name="Huettel B."/>
            <person name="Duduk B."/>
            <person name="Kube M."/>
        </authorList>
    </citation>
    <scope>NUCLEOTIDE SEQUENCE [LARGE SCALE GENOMIC DNA]</scope>
    <source>
        <strain evidence="1">M33</strain>
    </source>
</reference>
<organism evidence="1 2">
    <name type="scientific">Candidatus Phytoplasma asteris</name>
    <dbReference type="NCBI Taxonomy" id="85620"/>
    <lineage>
        <taxon>Bacteria</taxon>
        <taxon>Bacillati</taxon>
        <taxon>Mycoplasmatota</taxon>
        <taxon>Mollicutes</taxon>
        <taxon>Acholeplasmatales</taxon>
        <taxon>Acholeplasmataceae</taxon>
        <taxon>Candidatus Phytoplasma</taxon>
        <taxon>16SrI (Aster yellows group)</taxon>
    </lineage>
</organism>
<protein>
    <submittedName>
        <fullName evidence="1">Uncharacterized protein</fullName>
    </submittedName>
</protein>
<dbReference type="RefSeq" id="WP_011412342.1">
    <property type="nucleotide sequence ID" value="NZ_CP128397.1"/>
</dbReference>
<sequence>MKKIAVEKALSYSFEDNFINQMANILQSMYNLNKDFENVKKPSRLEKCMANAPLYLKNKM</sequence>
<dbReference type="EMBL" id="CP128397">
    <property type="protein sequence ID" value="WZN38270.1"/>
    <property type="molecule type" value="Genomic_DNA"/>
</dbReference>
<evidence type="ECO:0000313" key="1">
    <source>
        <dbReference type="EMBL" id="WZN38270.1"/>
    </source>
</evidence>
<name>A0ABZ2YH30_9MOLU</name>
<keyword evidence="2" id="KW-1185">Reference proteome</keyword>